<keyword evidence="1" id="KW-0472">Membrane</keyword>
<evidence type="ECO:0000256" key="1">
    <source>
        <dbReference type="SAM" id="Phobius"/>
    </source>
</evidence>
<protein>
    <recommendedName>
        <fullName evidence="3">Transmembrane protein</fullName>
    </recommendedName>
</protein>
<evidence type="ECO:0008006" key="3">
    <source>
        <dbReference type="Google" id="ProtNLM"/>
    </source>
</evidence>
<organism evidence="2">
    <name type="scientific">Phaffia rhodozyma</name>
    <name type="common">Yeast</name>
    <name type="synonym">Xanthophyllomyces dendrorhous</name>
    <dbReference type="NCBI Taxonomy" id="264483"/>
    <lineage>
        <taxon>Eukaryota</taxon>
        <taxon>Fungi</taxon>
        <taxon>Dikarya</taxon>
        <taxon>Basidiomycota</taxon>
        <taxon>Agaricomycotina</taxon>
        <taxon>Tremellomycetes</taxon>
        <taxon>Cystofilobasidiales</taxon>
        <taxon>Mrakiaceae</taxon>
        <taxon>Phaffia</taxon>
    </lineage>
</organism>
<dbReference type="EMBL" id="LN483144">
    <property type="protein sequence ID" value="CDZ96498.1"/>
    <property type="molecule type" value="Genomic_DNA"/>
</dbReference>
<accession>A0A0F7SFS8</accession>
<evidence type="ECO:0000313" key="2">
    <source>
        <dbReference type="EMBL" id="CDZ96498.1"/>
    </source>
</evidence>
<feature type="transmembrane region" description="Helical" evidence="1">
    <location>
        <begin position="40"/>
        <end position="56"/>
    </location>
</feature>
<feature type="transmembrane region" description="Helical" evidence="1">
    <location>
        <begin position="122"/>
        <end position="145"/>
    </location>
</feature>
<reference evidence="2" key="1">
    <citation type="submission" date="2014-08" db="EMBL/GenBank/DDBJ databases">
        <authorList>
            <person name="Sharma Rahul"/>
            <person name="Thines Marco"/>
        </authorList>
    </citation>
    <scope>NUCLEOTIDE SEQUENCE</scope>
</reference>
<keyword evidence="1" id="KW-1133">Transmembrane helix</keyword>
<name>A0A0F7SFS8_PHARH</name>
<keyword evidence="1" id="KW-0812">Transmembrane</keyword>
<proteinExistence type="predicted"/>
<dbReference type="AlphaFoldDB" id="A0A0F7SFS8"/>
<sequence length="147" mass="17235">MKPAKPATTPYRLWVNRPAAPIAFPFFARFHFFLFPSPRFLASASAGIFVVIYSSYSRSFQCIRRSHSRIHPPSDHLLFVVVKERYPEKGRTRRYDRDQPSITHLSTKSLAVIPYPSFSLSFFFFSFLFLILFFFFPVFFCLLPLGF</sequence>